<protein>
    <submittedName>
        <fullName evidence="9">Protein kinase</fullName>
    </submittedName>
</protein>
<sequence length="430" mass="44779">MTTPDASSGTAEPALDATVEFRPPPEPVVLGDRYRLGEVIGRGGMAEVYRADDLKLARLVAVKILLDGAGDETDRERFIAEAKTLAMLSHTGLVTVLDAGFGTSNQQRAVTGGQEHDRPFLVMELVEGQTLGRLMKDGPMSIADLAPIAAQVADALAYVHARGVVHRDVKPANVLVGHDQAVKLADFGIARLVEQRSHHTRTGMAIGTAAYIAPEQVNGGTVDGAADVYAFGLVLLEAITGRREYAGAPAEAALARLHRPPEIPALDPGWHDLLTGMTALDPSDRPSAADVAAWLRAGLTEPAPVGTVGVPDAATSPILAASPQPPVSGAGVTKPMTSPDAAAPAQPRTAVIDRTGDALARQVRKLTARLRTLSSEAWGVAAALGALVVLLIVLAVASGDESAPTIPDNTPADLREPLTELHIAINGEEE</sequence>
<feature type="binding site" evidence="5">
    <location>
        <position position="63"/>
    </location>
    <ligand>
        <name>ATP</name>
        <dbReference type="ChEBI" id="CHEBI:30616"/>
    </ligand>
</feature>
<dbReference type="InterPro" id="IPR017441">
    <property type="entry name" value="Protein_kinase_ATP_BS"/>
</dbReference>
<accession>A0ABZ0ZTB5</accession>
<dbReference type="PROSITE" id="PS50011">
    <property type="entry name" value="PROTEIN_KINASE_DOM"/>
    <property type="match status" value="1"/>
</dbReference>
<gene>
    <name evidence="9" type="ORF">SHK19_04450</name>
</gene>
<dbReference type="Proteomes" id="UP001327225">
    <property type="component" value="Chromosome"/>
</dbReference>
<feature type="region of interest" description="Disordered" evidence="6">
    <location>
        <begin position="1"/>
        <end position="23"/>
    </location>
</feature>
<dbReference type="PROSITE" id="PS00107">
    <property type="entry name" value="PROTEIN_KINASE_ATP"/>
    <property type="match status" value="1"/>
</dbReference>
<reference evidence="10" key="1">
    <citation type="submission" date="2023-12" db="EMBL/GenBank/DDBJ databases">
        <title>Novel species in genus Nocardioides.</title>
        <authorList>
            <person name="Zhou H."/>
        </authorList>
    </citation>
    <scope>NUCLEOTIDE SEQUENCE [LARGE SCALE GENOMIC DNA]</scope>
    <source>
        <strain evidence="10">HM61</strain>
    </source>
</reference>
<keyword evidence="7" id="KW-1133">Transmembrane helix</keyword>
<dbReference type="SMART" id="SM00220">
    <property type="entry name" value="S_TKc"/>
    <property type="match status" value="1"/>
</dbReference>
<feature type="transmembrane region" description="Helical" evidence="7">
    <location>
        <begin position="377"/>
        <end position="397"/>
    </location>
</feature>
<evidence type="ECO:0000259" key="8">
    <source>
        <dbReference type="PROSITE" id="PS50011"/>
    </source>
</evidence>
<dbReference type="InterPro" id="IPR008271">
    <property type="entry name" value="Ser/Thr_kinase_AS"/>
</dbReference>
<dbReference type="SUPFAM" id="SSF56112">
    <property type="entry name" value="Protein kinase-like (PK-like)"/>
    <property type="match status" value="1"/>
</dbReference>
<evidence type="ECO:0000256" key="1">
    <source>
        <dbReference type="ARBA" id="ARBA00022679"/>
    </source>
</evidence>
<dbReference type="RefSeq" id="WP_322456711.1">
    <property type="nucleotide sequence ID" value="NZ_CP141059.1"/>
</dbReference>
<organism evidence="9 10">
    <name type="scientific">Nocardioides bizhenqiangii</name>
    <dbReference type="NCBI Taxonomy" id="3095076"/>
    <lineage>
        <taxon>Bacteria</taxon>
        <taxon>Bacillati</taxon>
        <taxon>Actinomycetota</taxon>
        <taxon>Actinomycetes</taxon>
        <taxon>Propionibacteriales</taxon>
        <taxon>Nocardioidaceae</taxon>
        <taxon>Nocardioides</taxon>
    </lineage>
</organism>
<evidence type="ECO:0000256" key="6">
    <source>
        <dbReference type="SAM" id="MobiDB-lite"/>
    </source>
</evidence>
<keyword evidence="2 5" id="KW-0547">Nucleotide-binding</keyword>
<proteinExistence type="predicted"/>
<feature type="domain" description="Protein kinase" evidence="8">
    <location>
        <begin position="34"/>
        <end position="295"/>
    </location>
</feature>
<keyword evidence="7" id="KW-0812">Transmembrane</keyword>
<name>A0ABZ0ZTB5_9ACTN</name>
<evidence type="ECO:0000313" key="9">
    <source>
        <dbReference type="EMBL" id="WQQ27483.1"/>
    </source>
</evidence>
<feature type="region of interest" description="Disordered" evidence="6">
    <location>
        <begin position="320"/>
        <end position="347"/>
    </location>
</feature>
<dbReference type="PANTHER" id="PTHR43289">
    <property type="entry name" value="MITOGEN-ACTIVATED PROTEIN KINASE KINASE KINASE 20-RELATED"/>
    <property type="match status" value="1"/>
</dbReference>
<evidence type="ECO:0000256" key="5">
    <source>
        <dbReference type="PROSITE-ProRule" id="PRU10141"/>
    </source>
</evidence>
<keyword evidence="1" id="KW-0808">Transferase</keyword>
<feature type="compositionally biased region" description="Polar residues" evidence="6">
    <location>
        <begin position="1"/>
        <end position="10"/>
    </location>
</feature>
<dbReference type="EMBL" id="CP141059">
    <property type="protein sequence ID" value="WQQ27483.1"/>
    <property type="molecule type" value="Genomic_DNA"/>
</dbReference>
<evidence type="ECO:0000256" key="2">
    <source>
        <dbReference type="ARBA" id="ARBA00022741"/>
    </source>
</evidence>
<evidence type="ECO:0000256" key="4">
    <source>
        <dbReference type="ARBA" id="ARBA00022840"/>
    </source>
</evidence>
<dbReference type="InterPro" id="IPR011009">
    <property type="entry name" value="Kinase-like_dom_sf"/>
</dbReference>
<evidence type="ECO:0000256" key="3">
    <source>
        <dbReference type="ARBA" id="ARBA00022777"/>
    </source>
</evidence>
<keyword evidence="3 9" id="KW-0418">Kinase</keyword>
<keyword evidence="10" id="KW-1185">Reference proteome</keyword>
<dbReference type="InterPro" id="IPR000719">
    <property type="entry name" value="Prot_kinase_dom"/>
</dbReference>
<evidence type="ECO:0000256" key="7">
    <source>
        <dbReference type="SAM" id="Phobius"/>
    </source>
</evidence>
<evidence type="ECO:0000313" key="10">
    <source>
        <dbReference type="Proteomes" id="UP001327225"/>
    </source>
</evidence>
<dbReference type="PANTHER" id="PTHR43289:SF34">
    <property type="entry name" value="SERINE_THREONINE-PROTEIN KINASE YBDM-RELATED"/>
    <property type="match status" value="1"/>
</dbReference>
<keyword evidence="4 5" id="KW-0067">ATP-binding</keyword>
<dbReference type="GO" id="GO:0016301">
    <property type="term" value="F:kinase activity"/>
    <property type="evidence" value="ECO:0007669"/>
    <property type="project" value="UniProtKB-KW"/>
</dbReference>
<dbReference type="CDD" id="cd14014">
    <property type="entry name" value="STKc_PknB_like"/>
    <property type="match status" value="1"/>
</dbReference>
<dbReference type="PROSITE" id="PS00108">
    <property type="entry name" value="PROTEIN_KINASE_ST"/>
    <property type="match status" value="1"/>
</dbReference>
<dbReference type="Gene3D" id="1.10.510.10">
    <property type="entry name" value="Transferase(Phosphotransferase) domain 1"/>
    <property type="match status" value="1"/>
</dbReference>
<dbReference type="Pfam" id="PF00069">
    <property type="entry name" value="Pkinase"/>
    <property type="match status" value="1"/>
</dbReference>
<dbReference type="Gene3D" id="3.30.200.20">
    <property type="entry name" value="Phosphorylase Kinase, domain 1"/>
    <property type="match status" value="1"/>
</dbReference>
<keyword evidence="7" id="KW-0472">Membrane</keyword>